<dbReference type="GO" id="GO:0019346">
    <property type="term" value="P:transsulfuration"/>
    <property type="evidence" value="ECO:0007669"/>
    <property type="project" value="InterPro"/>
</dbReference>
<dbReference type="Gene3D" id="3.40.640.10">
    <property type="entry name" value="Type I PLP-dependent aspartate aminotransferase-like (Major domain)"/>
    <property type="match status" value="1"/>
</dbReference>
<dbReference type="AlphaFoldDB" id="A0A381PXS3"/>
<evidence type="ECO:0000256" key="2">
    <source>
        <dbReference type="ARBA" id="ARBA00022898"/>
    </source>
</evidence>
<dbReference type="FunFam" id="3.40.640.10:FF:000046">
    <property type="entry name" value="Cystathionine gamma-lyase"/>
    <property type="match status" value="1"/>
</dbReference>
<dbReference type="Pfam" id="PF01053">
    <property type="entry name" value="Cys_Met_Meta_PP"/>
    <property type="match status" value="1"/>
</dbReference>
<dbReference type="CDD" id="cd00614">
    <property type="entry name" value="CGS_like"/>
    <property type="match status" value="1"/>
</dbReference>
<dbReference type="PIRSF" id="PIRSF001434">
    <property type="entry name" value="CGS"/>
    <property type="match status" value="1"/>
</dbReference>
<dbReference type="PANTHER" id="PTHR11808:SF80">
    <property type="entry name" value="CYSTATHIONINE GAMMA-LYASE"/>
    <property type="match status" value="1"/>
</dbReference>
<keyword evidence="2" id="KW-0663">Pyridoxal phosphate</keyword>
<organism evidence="3">
    <name type="scientific">marine metagenome</name>
    <dbReference type="NCBI Taxonomy" id="408172"/>
    <lineage>
        <taxon>unclassified sequences</taxon>
        <taxon>metagenomes</taxon>
        <taxon>ecological metagenomes</taxon>
    </lineage>
</organism>
<protein>
    <recommendedName>
        <fullName evidence="4">Cystathionine gamma-synthase</fullName>
    </recommendedName>
</protein>
<accession>A0A381PXS3</accession>
<dbReference type="GO" id="GO:0005737">
    <property type="term" value="C:cytoplasm"/>
    <property type="evidence" value="ECO:0007669"/>
    <property type="project" value="TreeGrafter"/>
</dbReference>
<sequence length="399" mass="44631">VTKHKKRDLKFDSKAVFYKPDEGSNSINFPIFMSSSFEYDADIYRRVVDGERKSVNIYGRCGNPNEYQFEEQMITIHGADACLATASGMAAISVSLFGLLKNGDHIVCDWTTYSSTHEMLDHRLTDYGITTTFVDTSNVDNVRSAIKENTKVLYFESIANPTMKVPDISLLVELAHEKNIVIVCDNTFASPYVMRPLEWGVDIVVESATKFIGGHNDAIGGAICMKSELLPDDFMEQIRWNTMVKWGSPISPFNAWILLRGIQTLSVRLKRQCQNAMMLANHFNAHSKVKKVWYPGLTSHPQHEIAKKQMPNFGGMLTFEVADETEALKVVDNLQLATFAASLGGVRTTTQIPATMAFLDIPEKERLEMNIHAGMIRVSTGLEDIADLITDFDEALALI</sequence>
<feature type="non-terminal residue" evidence="3">
    <location>
        <position position="1"/>
    </location>
</feature>
<dbReference type="PROSITE" id="PS00868">
    <property type="entry name" value="CYS_MET_METAB_PP"/>
    <property type="match status" value="1"/>
</dbReference>
<proteinExistence type="predicted"/>
<reference evidence="3" key="1">
    <citation type="submission" date="2018-05" db="EMBL/GenBank/DDBJ databases">
        <authorList>
            <person name="Lanie J.A."/>
            <person name="Ng W.-L."/>
            <person name="Kazmierczak K.M."/>
            <person name="Andrzejewski T.M."/>
            <person name="Davidsen T.M."/>
            <person name="Wayne K.J."/>
            <person name="Tettelin H."/>
            <person name="Glass J.I."/>
            <person name="Rusch D."/>
            <person name="Podicherti R."/>
            <person name="Tsui H.-C.T."/>
            <person name="Winkler M.E."/>
        </authorList>
    </citation>
    <scope>NUCLEOTIDE SEQUENCE</scope>
</reference>
<dbReference type="InterPro" id="IPR015422">
    <property type="entry name" value="PyrdxlP-dep_Trfase_small"/>
</dbReference>
<dbReference type="GO" id="GO:0030170">
    <property type="term" value="F:pyridoxal phosphate binding"/>
    <property type="evidence" value="ECO:0007669"/>
    <property type="project" value="InterPro"/>
</dbReference>
<dbReference type="InterPro" id="IPR000277">
    <property type="entry name" value="Cys/Met-Metab_PyrdxlP-dep_enz"/>
</dbReference>
<dbReference type="PANTHER" id="PTHR11808">
    <property type="entry name" value="TRANS-SULFURATION ENZYME FAMILY MEMBER"/>
    <property type="match status" value="1"/>
</dbReference>
<dbReference type="SUPFAM" id="SSF53383">
    <property type="entry name" value="PLP-dependent transferases"/>
    <property type="match status" value="1"/>
</dbReference>
<evidence type="ECO:0000256" key="1">
    <source>
        <dbReference type="ARBA" id="ARBA00001933"/>
    </source>
</evidence>
<dbReference type="InterPro" id="IPR015421">
    <property type="entry name" value="PyrdxlP-dep_Trfase_major"/>
</dbReference>
<dbReference type="InterPro" id="IPR015424">
    <property type="entry name" value="PyrdxlP-dep_Trfase"/>
</dbReference>
<name>A0A381PXS3_9ZZZZ</name>
<comment type="cofactor">
    <cofactor evidence="1">
        <name>pyridoxal 5'-phosphate</name>
        <dbReference type="ChEBI" id="CHEBI:597326"/>
    </cofactor>
</comment>
<dbReference type="EMBL" id="UINC01001083">
    <property type="protein sequence ID" value="SUZ70213.1"/>
    <property type="molecule type" value="Genomic_DNA"/>
</dbReference>
<evidence type="ECO:0000313" key="3">
    <source>
        <dbReference type="EMBL" id="SUZ70213.1"/>
    </source>
</evidence>
<dbReference type="GO" id="GO:0016846">
    <property type="term" value="F:carbon-sulfur lyase activity"/>
    <property type="evidence" value="ECO:0007669"/>
    <property type="project" value="TreeGrafter"/>
</dbReference>
<evidence type="ECO:0008006" key="4">
    <source>
        <dbReference type="Google" id="ProtNLM"/>
    </source>
</evidence>
<dbReference type="Gene3D" id="3.90.1150.10">
    <property type="entry name" value="Aspartate Aminotransferase, domain 1"/>
    <property type="match status" value="1"/>
</dbReference>
<dbReference type="InterPro" id="IPR054542">
    <property type="entry name" value="Cys_met_metab_PP"/>
</dbReference>
<gene>
    <name evidence="3" type="ORF">METZ01_LOCUS23067</name>
</gene>